<gene>
    <name evidence="4" type="ORF">AW736_18450</name>
</gene>
<evidence type="ECO:0008006" key="6">
    <source>
        <dbReference type="Google" id="ProtNLM"/>
    </source>
</evidence>
<dbReference type="PANTHER" id="PTHR42970:SF1">
    <property type="entry name" value="PECTATE LYASE C-RELATED"/>
    <property type="match status" value="1"/>
</dbReference>
<dbReference type="Gene3D" id="2.160.20.10">
    <property type="entry name" value="Single-stranded right-handed beta-helix, Pectin lyase-like"/>
    <property type="match status" value="1"/>
</dbReference>
<feature type="signal peptide" evidence="3">
    <location>
        <begin position="1"/>
        <end position="20"/>
    </location>
</feature>
<dbReference type="SUPFAM" id="SSF51126">
    <property type="entry name" value="Pectin lyase-like"/>
    <property type="match status" value="1"/>
</dbReference>
<dbReference type="Proteomes" id="UP000078486">
    <property type="component" value="Unassembled WGS sequence"/>
</dbReference>
<keyword evidence="5" id="KW-1185">Reference proteome</keyword>
<sequence>MKDILPLLFLSVLLQAACHADKPATPADAIPGSAVMRFDGFGADTAGGAGGRVIKVTTLDATGPGSFKAALEASGPRIIVFEVGGIIDWRQDAFEVANGRLTIAGETAPSPGITIIRGSLNIHAGDVIVRHIRIRSGDGGDLKKTNFENDSMTAHGPDARNILFDHCSVAWSIDENLSVSGPRVKNGTAARVTLRNCLIAEGLDNSTHSKGPHSKGTLVHDFVRDVAIAGCFYAHNFNRHPYIKPNATVFMANNLIYNPGNAAIHFAYTPSEYKTIPDPMLPSFLTAIGNVYRMGSDTKPKVALFTCSPAAPTDALVGYVYQRDNRVYDQQGALLWNGVSGDAAFLSDPRLTLLDAPKIAPANFTPLPSLVTEGYVLKNAGARPKDRDAVDKRIINDYLARRGRIPDSQDEVGGYPKSLGTHRPLEVPASPDAVAKWLEAYLAEVEY</sequence>
<dbReference type="GO" id="GO:0046872">
    <property type="term" value="F:metal ion binding"/>
    <property type="evidence" value="ECO:0007669"/>
    <property type="project" value="UniProtKB-KW"/>
</dbReference>
<keyword evidence="3" id="KW-0732">Signal</keyword>
<dbReference type="InterPro" id="IPR011050">
    <property type="entry name" value="Pectin_lyase_fold/virulence"/>
</dbReference>
<name>A0A178IDV2_9BACT</name>
<accession>A0A178IDV2</accession>
<dbReference type="InterPro" id="IPR012334">
    <property type="entry name" value="Pectin_lyas_fold"/>
</dbReference>
<evidence type="ECO:0000313" key="5">
    <source>
        <dbReference type="Proteomes" id="UP000078486"/>
    </source>
</evidence>
<protein>
    <recommendedName>
        <fullName evidence="6">Pectate lyase</fullName>
    </recommendedName>
</protein>
<dbReference type="EMBL" id="LRRQ01000143">
    <property type="protein sequence ID" value="OAM88160.1"/>
    <property type="molecule type" value="Genomic_DNA"/>
</dbReference>
<dbReference type="AlphaFoldDB" id="A0A178IDV2"/>
<dbReference type="OrthoDB" id="179788at2"/>
<organism evidence="4 5">
    <name type="scientific">Termitidicoccus mucosus</name>
    <dbReference type="NCBI Taxonomy" id="1184151"/>
    <lineage>
        <taxon>Bacteria</taxon>
        <taxon>Pseudomonadati</taxon>
        <taxon>Verrucomicrobiota</taxon>
        <taxon>Opitutia</taxon>
        <taxon>Opitutales</taxon>
        <taxon>Opitutaceae</taxon>
        <taxon>Termitidicoccus</taxon>
    </lineage>
</organism>
<dbReference type="STRING" id="1184151.AW736_18450"/>
<keyword evidence="1" id="KW-0479">Metal-binding</keyword>
<comment type="caution">
    <text evidence="4">The sequence shown here is derived from an EMBL/GenBank/DDBJ whole genome shotgun (WGS) entry which is preliminary data.</text>
</comment>
<evidence type="ECO:0000256" key="2">
    <source>
        <dbReference type="ARBA" id="ARBA00023180"/>
    </source>
</evidence>
<keyword evidence="2" id="KW-0325">Glycoprotein</keyword>
<evidence type="ECO:0000256" key="1">
    <source>
        <dbReference type="ARBA" id="ARBA00022723"/>
    </source>
</evidence>
<evidence type="ECO:0000256" key="3">
    <source>
        <dbReference type="SAM" id="SignalP"/>
    </source>
</evidence>
<proteinExistence type="predicted"/>
<dbReference type="PANTHER" id="PTHR42970">
    <property type="entry name" value="PECTATE LYASE C-RELATED"/>
    <property type="match status" value="1"/>
</dbReference>
<dbReference type="RefSeq" id="WP_084442435.1">
    <property type="nucleotide sequence ID" value="NZ_CP109796.1"/>
</dbReference>
<reference evidence="4 5" key="1">
    <citation type="submission" date="2016-01" db="EMBL/GenBank/DDBJ databases">
        <title>High potential of lignocellulose degradation of a new Verrucomicrobia species.</title>
        <authorList>
            <person name="Wang Y."/>
            <person name="Shi Y."/>
            <person name="Qiu Z."/>
            <person name="Liu S."/>
            <person name="Yang H."/>
        </authorList>
    </citation>
    <scope>NUCLEOTIDE SEQUENCE [LARGE SCALE GENOMIC DNA]</scope>
    <source>
        <strain evidence="4 5">TSB47</strain>
    </source>
</reference>
<dbReference type="InterPro" id="IPR052063">
    <property type="entry name" value="Polysaccharide_Lyase_1"/>
</dbReference>
<evidence type="ECO:0000313" key="4">
    <source>
        <dbReference type="EMBL" id="OAM88160.1"/>
    </source>
</evidence>
<feature type="chain" id="PRO_5008088713" description="Pectate lyase" evidence="3">
    <location>
        <begin position="21"/>
        <end position="447"/>
    </location>
</feature>